<dbReference type="Proteomes" id="UP001459277">
    <property type="component" value="Unassembled WGS sequence"/>
</dbReference>
<gene>
    <name evidence="2" type="ORF">SO802_012014</name>
</gene>
<dbReference type="EMBL" id="JAZDWU010000004">
    <property type="protein sequence ID" value="KAL0004453.1"/>
    <property type="molecule type" value="Genomic_DNA"/>
</dbReference>
<proteinExistence type="inferred from homology"/>
<sequence>MINENIQAVARTGSASATPAREVLDMEIEELGSSSNTKVVTEFNVESNQGKETITTEEIIGNNSNSTKKEALIGRPHPPSHLDTDPNLHVTFRYLRTYLNSATAAAAANDPFQIISAILSAALVHYYPLAATLHQNHLFCNIKNLTVPLIYATVDDTTLDSLNYLDNNLDTHFLEQLVPDPNQEERLVNPCVLQVMVFKCGGFTLRVIIRHLLCDGLGVTQFFNVMAELAYGATRVLVKPMWDRMSLLGPRDLPRVKAPIHEFLSLEKGFSSYSEETSSILRECFNVSDECFKVNSLVFWVYALDLGLCSWCSCSRYT</sequence>
<evidence type="ECO:0000313" key="2">
    <source>
        <dbReference type="EMBL" id="KAL0004453.1"/>
    </source>
</evidence>
<reference evidence="2 3" key="1">
    <citation type="submission" date="2024-01" db="EMBL/GenBank/DDBJ databases">
        <title>A telomere-to-telomere, gap-free genome of sweet tea (Lithocarpus litseifolius).</title>
        <authorList>
            <person name="Zhou J."/>
        </authorList>
    </citation>
    <scope>NUCLEOTIDE SEQUENCE [LARGE SCALE GENOMIC DNA]</scope>
    <source>
        <strain evidence="2">Zhou-2022a</strain>
        <tissue evidence="2">Leaf</tissue>
    </source>
</reference>
<keyword evidence="3" id="KW-1185">Reference proteome</keyword>
<accession>A0AAW2D411</accession>
<dbReference type="Pfam" id="PF02458">
    <property type="entry name" value="Transferase"/>
    <property type="match status" value="1"/>
</dbReference>
<dbReference type="InterPro" id="IPR050898">
    <property type="entry name" value="Plant_acyltransferase"/>
</dbReference>
<dbReference type="Gene3D" id="3.30.559.10">
    <property type="entry name" value="Chloramphenicol acetyltransferase-like domain"/>
    <property type="match status" value="1"/>
</dbReference>
<dbReference type="InterPro" id="IPR023213">
    <property type="entry name" value="CAT-like_dom_sf"/>
</dbReference>
<dbReference type="PANTHER" id="PTHR31147">
    <property type="entry name" value="ACYL TRANSFERASE 4"/>
    <property type="match status" value="1"/>
</dbReference>
<comment type="caution">
    <text evidence="2">The sequence shown here is derived from an EMBL/GenBank/DDBJ whole genome shotgun (WGS) entry which is preliminary data.</text>
</comment>
<protein>
    <submittedName>
        <fullName evidence="2">Uncharacterized protein</fullName>
    </submittedName>
</protein>
<comment type="similarity">
    <text evidence="1">Belongs to the plant acyltransferase family.</text>
</comment>
<organism evidence="2 3">
    <name type="scientific">Lithocarpus litseifolius</name>
    <dbReference type="NCBI Taxonomy" id="425828"/>
    <lineage>
        <taxon>Eukaryota</taxon>
        <taxon>Viridiplantae</taxon>
        <taxon>Streptophyta</taxon>
        <taxon>Embryophyta</taxon>
        <taxon>Tracheophyta</taxon>
        <taxon>Spermatophyta</taxon>
        <taxon>Magnoliopsida</taxon>
        <taxon>eudicotyledons</taxon>
        <taxon>Gunneridae</taxon>
        <taxon>Pentapetalae</taxon>
        <taxon>rosids</taxon>
        <taxon>fabids</taxon>
        <taxon>Fagales</taxon>
        <taxon>Fagaceae</taxon>
        <taxon>Lithocarpus</taxon>
    </lineage>
</organism>
<name>A0AAW2D411_9ROSI</name>
<dbReference type="AlphaFoldDB" id="A0AAW2D411"/>
<evidence type="ECO:0000313" key="3">
    <source>
        <dbReference type="Proteomes" id="UP001459277"/>
    </source>
</evidence>
<dbReference type="PANTHER" id="PTHR31147:SF33">
    <property type="entry name" value="N-HYDROXYCINNAMOYL_BENZOYLTRANSFERASE, PUTATIVE-RELATED"/>
    <property type="match status" value="1"/>
</dbReference>
<evidence type="ECO:0000256" key="1">
    <source>
        <dbReference type="ARBA" id="ARBA00009861"/>
    </source>
</evidence>